<dbReference type="GO" id="GO:0016740">
    <property type="term" value="F:transferase activity"/>
    <property type="evidence" value="ECO:0007669"/>
    <property type="project" value="UniProtKB-KW"/>
</dbReference>
<dbReference type="CDD" id="cd00211">
    <property type="entry name" value="PTS_IIA_fru"/>
    <property type="match status" value="1"/>
</dbReference>
<evidence type="ECO:0000259" key="1">
    <source>
        <dbReference type="PROSITE" id="PS51094"/>
    </source>
</evidence>
<dbReference type="PANTHER" id="PTHR47738:SF3">
    <property type="entry name" value="PHOSPHOTRANSFERASE SYSTEM MANNITOL_FRUCTOSE-SPECIFIC IIA DOMAIN CONTAINING PROTEIN"/>
    <property type="match status" value="1"/>
</dbReference>
<dbReference type="Proteomes" id="UP000070376">
    <property type="component" value="Unassembled WGS sequence"/>
</dbReference>
<keyword evidence="2" id="KW-0670">Pyruvate</keyword>
<dbReference type="SUPFAM" id="SSF55804">
    <property type="entry name" value="Phoshotransferase/anion transport protein"/>
    <property type="match status" value="1"/>
</dbReference>
<evidence type="ECO:0000313" key="3">
    <source>
        <dbReference type="Proteomes" id="UP000070376"/>
    </source>
</evidence>
<protein>
    <submittedName>
        <fullName evidence="2">Phosphoenolpyruvate-dependent sugar phosphotransferase system, EIIA 2</fullName>
    </submittedName>
</protein>
<dbReference type="Pfam" id="PF00359">
    <property type="entry name" value="PTS_EIIA_2"/>
    <property type="match status" value="1"/>
</dbReference>
<dbReference type="PANTHER" id="PTHR47738">
    <property type="entry name" value="PTS SYSTEM FRUCTOSE-LIKE EIIA COMPONENT-RELATED"/>
    <property type="match status" value="1"/>
</dbReference>
<sequence>MRRLNNGNSVPQFFVEEIHHNFAEMFQEAFIVLDADYKTQAEFFCASSAILKQREYVKPSFCKAVMEREALYPTGLANEYIQFAIPHTDAFHVEKPFVFVTRLKNNIPFMHMGTTDIPVQAKVIFMLGIKNPEKQVGLLSDIMKCFNDGDFVRTILSIQDTHAMADYLKKQFGG</sequence>
<proteinExistence type="predicted"/>
<dbReference type="InterPro" id="IPR016152">
    <property type="entry name" value="PTrfase/Anion_transptr"/>
</dbReference>
<gene>
    <name evidence="2" type="ORF">HMPREF3213_00215</name>
</gene>
<dbReference type="PATRIC" id="fig|1398.22.peg.216"/>
<dbReference type="PROSITE" id="PS51094">
    <property type="entry name" value="PTS_EIIA_TYPE_2"/>
    <property type="match status" value="1"/>
</dbReference>
<comment type="caution">
    <text evidence="2">The sequence shown here is derived from an EMBL/GenBank/DDBJ whole genome shotgun (WGS) entry which is preliminary data.</text>
</comment>
<dbReference type="Gene3D" id="3.40.930.10">
    <property type="entry name" value="Mannitol-specific EII, Chain A"/>
    <property type="match status" value="1"/>
</dbReference>
<reference evidence="3" key="1">
    <citation type="submission" date="2016-01" db="EMBL/GenBank/DDBJ databases">
        <authorList>
            <person name="Mitreva M."/>
            <person name="Pepin K.H."/>
            <person name="Mihindukulasuriya K.A."/>
            <person name="Fulton R."/>
            <person name="Fronick C."/>
            <person name="O'Laughlin M."/>
            <person name="Miner T."/>
            <person name="Herter B."/>
            <person name="Rosa B.A."/>
            <person name="Cordes M."/>
            <person name="Tomlinson C."/>
            <person name="Wollam A."/>
            <person name="Palsikar V.B."/>
            <person name="Mardis E.R."/>
            <person name="Wilson R.K."/>
        </authorList>
    </citation>
    <scope>NUCLEOTIDE SEQUENCE [LARGE SCALE GENOMIC DNA]</scope>
    <source>
        <strain evidence="3">GED7749B</strain>
    </source>
</reference>
<feature type="domain" description="PTS EIIA type-2" evidence="1">
    <location>
        <begin position="24"/>
        <end position="171"/>
    </location>
</feature>
<evidence type="ECO:0000313" key="2">
    <source>
        <dbReference type="EMBL" id="KWZ85973.1"/>
    </source>
</evidence>
<name>A0A133L1Z4_HEYCO</name>
<accession>A0A133L1Z4</accession>
<dbReference type="InterPro" id="IPR002178">
    <property type="entry name" value="PTS_EIIA_type-2_dom"/>
</dbReference>
<organism evidence="2 3">
    <name type="scientific">Heyndrickxia coagulans</name>
    <name type="common">Weizmannia coagulans</name>
    <dbReference type="NCBI Taxonomy" id="1398"/>
    <lineage>
        <taxon>Bacteria</taxon>
        <taxon>Bacillati</taxon>
        <taxon>Bacillota</taxon>
        <taxon>Bacilli</taxon>
        <taxon>Bacillales</taxon>
        <taxon>Bacillaceae</taxon>
        <taxon>Heyndrickxia</taxon>
    </lineage>
</organism>
<dbReference type="AlphaFoldDB" id="A0A133L1Z4"/>
<dbReference type="InterPro" id="IPR051541">
    <property type="entry name" value="PTS_SugarTrans_NitroReg"/>
</dbReference>
<dbReference type="EMBL" id="LRPN01000008">
    <property type="protein sequence ID" value="KWZ85973.1"/>
    <property type="molecule type" value="Genomic_DNA"/>
</dbReference>
<keyword evidence="2" id="KW-0808">Transferase</keyword>